<protein>
    <submittedName>
        <fullName evidence="2">Uncharacterized protein</fullName>
    </submittedName>
</protein>
<comment type="caution">
    <text evidence="2">The sequence shown here is derived from an EMBL/GenBank/DDBJ whole genome shotgun (WGS) entry which is preliminary data.</text>
</comment>
<accession>X1F4H9</accession>
<feature type="non-terminal residue" evidence="2">
    <location>
        <position position="1"/>
    </location>
</feature>
<dbReference type="EMBL" id="BART01030246">
    <property type="protein sequence ID" value="GAH15703.1"/>
    <property type="molecule type" value="Genomic_DNA"/>
</dbReference>
<sequence>ELPIIFLNICGSNVAGIIRITMIHAILMTDS</sequence>
<name>X1F4H9_9ZZZZ</name>
<organism evidence="2">
    <name type="scientific">marine sediment metagenome</name>
    <dbReference type="NCBI Taxonomy" id="412755"/>
    <lineage>
        <taxon>unclassified sequences</taxon>
        <taxon>metagenomes</taxon>
        <taxon>ecological metagenomes</taxon>
    </lineage>
</organism>
<keyword evidence="1" id="KW-0472">Membrane</keyword>
<keyword evidence="1" id="KW-1133">Transmembrane helix</keyword>
<feature type="transmembrane region" description="Helical" evidence="1">
    <location>
        <begin position="6"/>
        <end position="27"/>
    </location>
</feature>
<evidence type="ECO:0000313" key="2">
    <source>
        <dbReference type="EMBL" id="GAH15703.1"/>
    </source>
</evidence>
<gene>
    <name evidence="2" type="ORF">S01H4_52865</name>
</gene>
<dbReference type="AlphaFoldDB" id="X1F4H9"/>
<keyword evidence="1" id="KW-0812">Transmembrane</keyword>
<proteinExistence type="predicted"/>
<evidence type="ECO:0000256" key="1">
    <source>
        <dbReference type="SAM" id="Phobius"/>
    </source>
</evidence>
<reference evidence="2" key="1">
    <citation type="journal article" date="2014" name="Front. Microbiol.">
        <title>High frequency of phylogenetically diverse reductive dehalogenase-homologous genes in deep subseafloor sedimentary metagenomes.</title>
        <authorList>
            <person name="Kawai M."/>
            <person name="Futagami T."/>
            <person name="Toyoda A."/>
            <person name="Takaki Y."/>
            <person name="Nishi S."/>
            <person name="Hori S."/>
            <person name="Arai W."/>
            <person name="Tsubouchi T."/>
            <person name="Morono Y."/>
            <person name="Uchiyama I."/>
            <person name="Ito T."/>
            <person name="Fujiyama A."/>
            <person name="Inagaki F."/>
            <person name="Takami H."/>
        </authorList>
    </citation>
    <scope>NUCLEOTIDE SEQUENCE</scope>
    <source>
        <strain evidence="2">Expedition CK06-06</strain>
    </source>
</reference>